<accession>A0A6A2XGQ2</accession>
<organism evidence="4 5">
    <name type="scientific">Hibiscus syriacus</name>
    <name type="common">Rose of Sharon</name>
    <dbReference type="NCBI Taxonomy" id="106335"/>
    <lineage>
        <taxon>Eukaryota</taxon>
        <taxon>Viridiplantae</taxon>
        <taxon>Streptophyta</taxon>
        <taxon>Embryophyta</taxon>
        <taxon>Tracheophyta</taxon>
        <taxon>Spermatophyta</taxon>
        <taxon>Magnoliopsida</taxon>
        <taxon>eudicotyledons</taxon>
        <taxon>Gunneridae</taxon>
        <taxon>Pentapetalae</taxon>
        <taxon>rosids</taxon>
        <taxon>malvids</taxon>
        <taxon>Malvales</taxon>
        <taxon>Malvaceae</taxon>
        <taxon>Malvoideae</taxon>
        <taxon>Hibiscus</taxon>
    </lineage>
</organism>
<dbReference type="EMBL" id="VEPZ02001408">
    <property type="protein sequence ID" value="KAE8674963.1"/>
    <property type="molecule type" value="Genomic_DNA"/>
</dbReference>
<dbReference type="GO" id="GO:0005634">
    <property type="term" value="C:nucleus"/>
    <property type="evidence" value="ECO:0007669"/>
    <property type="project" value="UniProtKB-SubCell"/>
</dbReference>
<evidence type="ECO:0000256" key="2">
    <source>
        <dbReference type="ARBA" id="ARBA00023242"/>
    </source>
</evidence>
<name>A0A6A2XGQ2_HIBSY</name>
<dbReference type="Proteomes" id="UP000436088">
    <property type="component" value="Unassembled WGS sequence"/>
</dbReference>
<protein>
    <submittedName>
        <fullName evidence="4">Basic helix-loop-helix DNA-binding superfamily protein, putative isoform 2</fullName>
    </submittedName>
</protein>
<dbReference type="PANTHER" id="PTHR12565">
    <property type="entry name" value="STEROL REGULATORY ELEMENT-BINDING PROTEIN"/>
    <property type="match status" value="1"/>
</dbReference>
<gene>
    <name evidence="4" type="ORF">F3Y22_tig00111708pilonHSYRG00378</name>
</gene>
<keyword evidence="5" id="KW-1185">Reference proteome</keyword>
<feature type="region of interest" description="Disordered" evidence="3">
    <location>
        <begin position="106"/>
        <end position="215"/>
    </location>
</feature>
<dbReference type="PANTHER" id="PTHR12565:SF112">
    <property type="entry name" value="TRANSCRIPTION FACTOR BHLH48-RELATED"/>
    <property type="match status" value="1"/>
</dbReference>
<keyword evidence="4" id="KW-0238">DNA-binding</keyword>
<sequence>MEPNARTAETRSNLTALDGDEVTAFESLQFTDEIHRLISAPPTDNASSFTALLELPSPQAVELLYSPESSKLIPASPPNVEDFKGNFHFPSNTCLIERDARFSAEVNNNNESEKSKSPESKKLSTNLEKAVKSEPAETGSSQLLVSDPTLDKRNIKRKDGENKVENQNQKVKGSTKKSKTTVNESSENSQKLPYVHVRARRGQATDSHSHNFFLY</sequence>
<dbReference type="GO" id="GO:0003700">
    <property type="term" value="F:DNA-binding transcription factor activity"/>
    <property type="evidence" value="ECO:0007669"/>
    <property type="project" value="TreeGrafter"/>
</dbReference>
<evidence type="ECO:0000313" key="5">
    <source>
        <dbReference type="Proteomes" id="UP000436088"/>
    </source>
</evidence>
<feature type="compositionally biased region" description="Basic and acidic residues" evidence="3">
    <location>
        <begin position="111"/>
        <end position="122"/>
    </location>
</feature>
<evidence type="ECO:0000313" key="4">
    <source>
        <dbReference type="EMBL" id="KAE8674963.1"/>
    </source>
</evidence>
<evidence type="ECO:0000256" key="1">
    <source>
        <dbReference type="ARBA" id="ARBA00004123"/>
    </source>
</evidence>
<evidence type="ECO:0000256" key="3">
    <source>
        <dbReference type="SAM" id="MobiDB-lite"/>
    </source>
</evidence>
<feature type="compositionally biased region" description="Basic and acidic residues" evidence="3">
    <location>
        <begin position="149"/>
        <end position="164"/>
    </location>
</feature>
<comment type="caution">
    <text evidence="4">The sequence shown here is derived from an EMBL/GenBank/DDBJ whole genome shotgun (WGS) entry which is preliminary data.</text>
</comment>
<dbReference type="AlphaFoldDB" id="A0A6A2XGQ2"/>
<comment type="subcellular location">
    <subcellularLocation>
        <location evidence="1">Nucleus</location>
    </subcellularLocation>
</comment>
<reference evidence="4" key="1">
    <citation type="submission" date="2019-09" db="EMBL/GenBank/DDBJ databases">
        <title>Draft genome information of white flower Hibiscus syriacus.</title>
        <authorList>
            <person name="Kim Y.-M."/>
        </authorList>
    </citation>
    <scope>NUCLEOTIDE SEQUENCE [LARGE SCALE GENOMIC DNA]</scope>
    <source>
        <strain evidence="4">YM2019G1</strain>
    </source>
</reference>
<dbReference type="GO" id="GO:0003677">
    <property type="term" value="F:DNA binding"/>
    <property type="evidence" value="ECO:0007669"/>
    <property type="project" value="UniProtKB-KW"/>
</dbReference>
<proteinExistence type="predicted"/>
<dbReference type="InterPro" id="IPR024097">
    <property type="entry name" value="bHLH_ZIP_TF"/>
</dbReference>
<keyword evidence="2" id="KW-0539">Nucleus</keyword>